<accession>A0A7X1TNH9</accession>
<dbReference type="AlphaFoldDB" id="A0A7X1TNH9"/>
<organism evidence="1 2">
    <name type="scientific">Arthrobacter bussei</name>
    <dbReference type="NCBI Taxonomy" id="2594179"/>
    <lineage>
        <taxon>Bacteria</taxon>
        <taxon>Bacillati</taxon>
        <taxon>Actinomycetota</taxon>
        <taxon>Actinomycetes</taxon>
        <taxon>Micrococcales</taxon>
        <taxon>Micrococcaceae</taxon>
        <taxon>Arthrobacter</taxon>
    </lineage>
</organism>
<dbReference type="RefSeq" id="WP_152814356.1">
    <property type="nucleotide sequence ID" value="NZ_VJXX01000002.1"/>
</dbReference>
<proteinExistence type="predicted"/>
<evidence type="ECO:0000313" key="2">
    <source>
        <dbReference type="Proteomes" id="UP000326464"/>
    </source>
</evidence>
<dbReference type="Proteomes" id="UP000326464">
    <property type="component" value="Unassembled WGS sequence"/>
</dbReference>
<dbReference type="EMBL" id="VJXX01000002">
    <property type="protein sequence ID" value="MPY10764.1"/>
    <property type="molecule type" value="Genomic_DNA"/>
</dbReference>
<comment type="caution">
    <text evidence="1">The sequence shown here is derived from an EMBL/GenBank/DDBJ whole genome shotgun (WGS) entry which is preliminary data.</text>
</comment>
<evidence type="ECO:0000313" key="1">
    <source>
        <dbReference type="EMBL" id="MPY10764.1"/>
    </source>
</evidence>
<reference evidence="2" key="1">
    <citation type="submission" date="2019-07" db="EMBL/GenBank/DDBJ databases">
        <title>Arthrobacter KR32 sp. nov., isolated from mountain cheese made of cows milk.</title>
        <authorList>
            <person name="Flegler A."/>
        </authorList>
    </citation>
    <scope>NUCLEOTIDE SEQUENCE [LARGE SCALE GENOMIC DNA]</scope>
    <source>
        <strain evidence="2">KR32</strain>
    </source>
</reference>
<dbReference type="OrthoDB" id="4950993at2"/>
<sequence length="94" mass="9454">MTDLQCPAVVVLLGIGAPEPAWLGRLTIAGTIDAPAQADVCALVDDAADRFRGETVVLAAPVSDVVAALRAHGIGGAPPVVVGVDSEGWTVRSP</sequence>
<name>A0A7X1TNH9_9MICC</name>
<keyword evidence="2" id="KW-1185">Reference proteome</keyword>
<gene>
    <name evidence="1" type="ORF">FNH21_08545</name>
</gene>
<protein>
    <submittedName>
        <fullName evidence="1">Uncharacterized protein</fullName>
    </submittedName>
</protein>